<reference evidence="10 11" key="1">
    <citation type="submission" date="2022-06" db="EMBL/GenBank/DDBJ databases">
        <title>Haloarcula sp. a new haloarchaeum isolate from saline soil.</title>
        <authorList>
            <person name="Strakova D."/>
            <person name="Galisteo C."/>
            <person name="Sanchez-Porro C."/>
            <person name="Ventosa A."/>
        </authorList>
    </citation>
    <scope>NUCLEOTIDE SEQUENCE [LARGE SCALE GENOMIC DNA]</scope>
    <source>
        <strain evidence="10 11">S1CR25-12</strain>
    </source>
</reference>
<evidence type="ECO:0000313" key="10">
    <source>
        <dbReference type="EMBL" id="MDS0261142.1"/>
    </source>
</evidence>
<dbReference type="SUPFAM" id="SSF161098">
    <property type="entry name" value="MetI-like"/>
    <property type="match status" value="1"/>
</dbReference>
<gene>
    <name evidence="10" type="ORF">NDI56_17215</name>
</gene>
<feature type="transmembrane region" description="Helical" evidence="8">
    <location>
        <begin position="76"/>
        <end position="100"/>
    </location>
</feature>
<name>A0ABU2FFX0_9EURY</name>
<dbReference type="Pfam" id="PF00528">
    <property type="entry name" value="BPD_transp_1"/>
    <property type="match status" value="1"/>
</dbReference>
<feature type="domain" description="ABC transmembrane type-1" evidence="9">
    <location>
        <begin position="77"/>
        <end position="264"/>
    </location>
</feature>
<evidence type="ECO:0000256" key="2">
    <source>
        <dbReference type="ARBA" id="ARBA00022448"/>
    </source>
</evidence>
<evidence type="ECO:0000256" key="6">
    <source>
        <dbReference type="ARBA" id="ARBA00022989"/>
    </source>
</evidence>
<keyword evidence="3" id="KW-1003">Cell membrane</keyword>
<keyword evidence="4" id="KW-0997">Cell inner membrane</keyword>
<dbReference type="CDD" id="cd06261">
    <property type="entry name" value="TM_PBP2"/>
    <property type="match status" value="1"/>
</dbReference>
<proteinExistence type="inferred from homology"/>
<dbReference type="EMBL" id="JAMQON010000005">
    <property type="protein sequence ID" value="MDS0261142.1"/>
    <property type="molecule type" value="Genomic_DNA"/>
</dbReference>
<keyword evidence="6 8" id="KW-1133">Transmembrane helix</keyword>
<dbReference type="Gene3D" id="1.10.3720.10">
    <property type="entry name" value="MetI-like"/>
    <property type="match status" value="1"/>
</dbReference>
<dbReference type="Proteomes" id="UP001259659">
    <property type="component" value="Unassembled WGS sequence"/>
</dbReference>
<keyword evidence="2 8" id="KW-0813">Transport</keyword>
<comment type="similarity">
    <text evidence="8">Belongs to the binding-protein-dependent transport system permease family.</text>
</comment>
<keyword evidence="5 8" id="KW-0812">Transmembrane</keyword>
<dbReference type="PANTHER" id="PTHR43357">
    <property type="entry name" value="INNER MEMBRANE ABC TRANSPORTER PERMEASE PROTEIN YDCV"/>
    <property type="match status" value="1"/>
</dbReference>
<evidence type="ECO:0000256" key="8">
    <source>
        <dbReference type="RuleBase" id="RU363032"/>
    </source>
</evidence>
<feature type="transmembrane region" description="Helical" evidence="8">
    <location>
        <begin position="142"/>
        <end position="164"/>
    </location>
</feature>
<sequence length="275" mass="29791">MSKAKLDKKGYVHGLQSHGGKVIKLLATVLLVMMWLPMVTLVILSVSADGLLAFPPQNLTLEWYVDVLTDPQGQKAIYNTLKIGLVATPISISVATLAVIGIDRYEFRGKPWVLLLAIAKLLVPGIVGAIAVFQAAETVGISGYWLVVFVHIIATLPFSTLVMLETFSNFDESLEAAAMDLGANELTTFRSVTVPNMLTGIIATSLLTFTFSFNEFIFTYFVRDSGSVTLPVYLWNNIVYGLDPSLNAISVIFLGVATSFLLLAVTISGVRKVAI</sequence>
<accession>A0ABU2FFX0</accession>
<dbReference type="InterPro" id="IPR000515">
    <property type="entry name" value="MetI-like"/>
</dbReference>
<evidence type="ECO:0000256" key="3">
    <source>
        <dbReference type="ARBA" id="ARBA00022475"/>
    </source>
</evidence>
<feature type="transmembrane region" description="Helical" evidence="8">
    <location>
        <begin position="248"/>
        <end position="270"/>
    </location>
</feature>
<feature type="transmembrane region" description="Helical" evidence="8">
    <location>
        <begin position="112"/>
        <end position="136"/>
    </location>
</feature>
<comment type="caution">
    <text evidence="10">The sequence shown here is derived from an EMBL/GenBank/DDBJ whole genome shotgun (WGS) entry which is preliminary data.</text>
</comment>
<dbReference type="InterPro" id="IPR035906">
    <property type="entry name" value="MetI-like_sf"/>
</dbReference>
<feature type="transmembrane region" description="Helical" evidence="8">
    <location>
        <begin position="25"/>
        <end position="46"/>
    </location>
</feature>
<keyword evidence="11" id="KW-1185">Reference proteome</keyword>
<protein>
    <submittedName>
        <fullName evidence="10">ABC transporter permease</fullName>
    </submittedName>
</protein>
<evidence type="ECO:0000256" key="5">
    <source>
        <dbReference type="ARBA" id="ARBA00022692"/>
    </source>
</evidence>
<evidence type="ECO:0000256" key="7">
    <source>
        <dbReference type="ARBA" id="ARBA00023136"/>
    </source>
</evidence>
<comment type="subcellular location">
    <subcellularLocation>
        <location evidence="1">Cell inner membrane</location>
        <topology evidence="1">Multi-pass membrane protein</topology>
    </subcellularLocation>
    <subcellularLocation>
        <location evidence="8">Cell membrane</location>
        <topology evidence="8">Multi-pass membrane protein</topology>
    </subcellularLocation>
</comment>
<evidence type="ECO:0000259" key="9">
    <source>
        <dbReference type="PROSITE" id="PS50928"/>
    </source>
</evidence>
<evidence type="ECO:0000256" key="4">
    <source>
        <dbReference type="ARBA" id="ARBA00022519"/>
    </source>
</evidence>
<evidence type="ECO:0000313" key="11">
    <source>
        <dbReference type="Proteomes" id="UP001259659"/>
    </source>
</evidence>
<evidence type="ECO:0000256" key="1">
    <source>
        <dbReference type="ARBA" id="ARBA00004429"/>
    </source>
</evidence>
<feature type="transmembrane region" description="Helical" evidence="8">
    <location>
        <begin position="198"/>
        <end position="222"/>
    </location>
</feature>
<dbReference type="RefSeq" id="WP_310920945.1">
    <property type="nucleotide sequence ID" value="NZ_JAMQON010000005.1"/>
</dbReference>
<keyword evidence="7 8" id="KW-0472">Membrane</keyword>
<dbReference type="PANTHER" id="PTHR43357:SF4">
    <property type="entry name" value="INNER MEMBRANE ABC TRANSPORTER PERMEASE PROTEIN YDCV"/>
    <property type="match status" value="1"/>
</dbReference>
<organism evidence="10 11">
    <name type="scientific">Haloarcula saliterrae</name>
    <dbReference type="NCBI Taxonomy" id="2950534"/>
    <lineage>
        <taxon>Archaea</taxon>
        <taxon>Methanobacteriati</taxon>
        <taxon>Methanobacteriota</taxon>
        <taxon>Stenosarchaea group</taxon>
        <taxon>Halobacteria</taxon>
        <taxon>Halobacteriales</taxon>
        <taxon>Haloarculaceae</taxon>
        <taxon>Haloarcula</taxon>
    </lineage>
</organism>
<dbReference type="PROSITE" id="PS50928">
    <property type="entry name" value="ABC_TM1"/>
    <property type="match status" value="1"/>
</dbReference>